<accession>X1QXT9</accession>
<dbReference type="Pfam" id="PF08665">
    <property type="entry name" value="PglZ"/>
    <property type="match status" value="1"/>
</dbReference>
<dbReference type="EMBL" id="BARW01004054">
    <property type="protein sequence ID" value="GAI59616.1"/>
    <property type="molecule type" value="Genomic_DNA"/>
</dbReference>
<proteinExistence type="predicted"/>
<gene>
    <name evidence="1" type="ORF">S12H4_09807</name>
</gene>
<dbReference type="AlphaFoldDB" id="X1QXT9"/>
<sequence length="220" mass="25498">MLSFWSNEGEINIWKALNFAEKIISAIDQAFSDIAKVNSTSEMVKRYTDDWWKIDNEYKSFRLKTDSDDQLQTLSRCVRTMYRDYQNQLNEKFLNLISKQKDLSIQGFQKQSDFWEKVASSKKRRAVILVDALRFELSQDLICQCKKSMRDAEISCEPLIASLPTLTPIGMSFLIPARDIKIDVEGSNWQVQSNDSAGNLALLSERKKIYQYLLDLIQQG</sequence>
<organism evidence="1">
    <name type="scientific">marine sediment metagenome</name>
    <dbReference type="NCBI Taxonomy" id="412755"/>
    <lineage>
        <taxon>unclassified sequences</taxon>
        <taxon>metagenomes</taxon>
        <taxon>ecological metagenomes</taxon>
    </lineage>
</organism>
<reference evidence="1" key="1">
    <citation type="journal article" date="2014" name="Front. Microbiol.">
        <title>High frequency of phylogenetically diverse reductive dehalogenase-homologous genes in deep subseafloor sedimentary metagenomes.</title>
        <authorList>
            <person name="Kawai M."/>
            <person name="Futagami T."/>
            <person name="Toyoda A."/>
            <person name="Takaki Y."/>
            <person name="Nishi S."/>
            <person name="Hori S."/>
            <person name="Arai W."/>
            <person name="Tsubouchi T."/>
            <person name="Morono Y."/>
            <person name="Uchiyama I."/>
            <person name="Ito T."/>
            <person name="Fujiyama A."/>
            <person name="Inagaki F."/>
            <person name="Takami H."/>
        </authorList>
    </citation>
    <scope>NUCLEOTIDE SEQUENCE</scope>
    <source>
        <strain evidence="1">Expedition CK06-06</strain>
    </source>
</reference>
<evidence type="ECO:0008006" key="2">
    <source>
        <dbReference type="Google" id="ProtNLM"/>
    </source>
</evidence>
<comment type="caution">
    <text evidence="1">The sequence shown here is derived from an EMBL/GenBank/DDBJ whole genome shotgun (WGS) entry which is preliminary data.</text>
</comment>
<protein>
    <recommendedName>
        <fullName evidence="2">PglZ domain-containing protein</fullName>
    </recommendedName>
</protein>
<name>X1QXT9_9ZZZZ</name>
<evidence type="ECO:0000313" key="1">
    <source>
        <dbReference type="EMBL" id="GAI59616.1"/>
    </source>
</evidence>